<dbReference type="GO" id="GO:0002178">
    <property type="term" value="C:palmitoyltransferase complex"/>
    <property type="evidence" value="ECO:0007669"/>
    <property type="project" value="TreeGrafter"/>
</dbReference>
<evidence type="ECO:0000256" key="2">
    <source>
        <dbReference type="ARBA" id="ARBA00007732"/>
    </source>
</evidence>
<evidence type="ECO:0000256" key="6">
    <source>
        <dbReference type="ARBA" id="ARBA00023136"/>
    </source>
</evidence>
<dbReference type="PANTHER" id="PTHR13254:SF0">
    <property type="entry name" value="GOLGIN SUBFAMILY A MEMBER 7_ERF4 DOMAIN-CONTAINING PROTEIN"/>
    <property type="match status" value="1"/>
</dbReference>
<keyword evidence="6" id="KW-0472">Membrane</keyword>
<evidence type="ECO:0000256" key="1">
    <source>
        <dbReference type="ARBA" id="ARBA00004406"/>
    </source>
</evidence>
<evidence type="ECO:0000313" key="9">
    <source>
        <dbReference type="EMBL" id="JAS30805.1"/>
    </source>
</evidence>
<reference evidence="8" key="1">
    <citation type="submission" date="2015-12" db="EMBL/GenBank/DDBJ databases">
        <title>De novo transcriptome assembly of four potential Pierce s Disease insect vectors from Arizona vineyards.</title>
        <authorList>
            <person name="Tassone E.E."/>
        </authorList>
    </citation>
    <scope>NUCLEOTIDE SEQUENCE</scope>
</reference>
<comment type="subunit">
    <text evidence="3">Interacts with ERF2.</text>
</comment>
<comment type="subcellular location">
    <subcellularLocation>
        <location evidence="1">Endoplasmic reticulum membrane</location>
        <topology evidence="1">Peripheral membrane protein</topology>
    </subcellularLocation>
</comment>
<dbReference type="PANTHER" id="PTHR13254">
    <property type="entry name" value="GOLGI AUTOANTIGEN, GOLGIN SUBFAMILY A, 7"/>
    <property type="match status" value="1"/>
</dbReference>
<keyword evidence="5" id="KW-0256">Endoplasmic reticulum</keyword>
<dbReference type="Pfam" id="PF10256">
    <property type="entry name" value="Erf4"/>
    <property type="match status" value="1"/>
</dbReference>
<proteinExistence type="inferred from homology"/>
<evidence type="ECO:0000256" key="3">
    <source>
        <dbReference type="ARBA" id="ARBA00011396"/>
    </source>
</evidence>
<name>A0A1B6CDJ1_9HEMI</name>
<comment type="similarity">
    <text evidence="2">Belongs to the ERF4 family.</text>
</comment>
<dbReference type="GO" id="GO:0005789">
    <property type="term" value="C:endoplasmic reticulum membrane"/>
    <property type="evidence" value="ECO:0007669"/>
    <property type="project" value="UniProtKB-SubCell"/>
</dbReference>
<sequence length="154" mass="17449">MKAGKTMPNHTTPIDDVAPRQGQTALCMKVFIQRDYSDGTTVRFQTHFPSELEGKIDRTAFDYTVSQLNAYFAEAEKGSCSTYCEGCLACLTAYLIYICSETHFEKSLRKVAKFVMEQNERVYMPRGLLLTSPVERGLRVIEISILDEPMVSRT</sequence>
<dbReference type="GO" id="GO:0006612">
    <property type="term" value="P:protein targeting to membrane"/>
    <property type="evidence" value="ECO:0007669"/>
    <property type="project" value="TreeGrafter"/>
</dbReference>
<evidence type="ECO:0000256" key="4">
    <source>
        <dbReference type="ARBA" id="ARBA00018463"/>
    </source>
</evidence>
<dbReference type="EMBL" id="GEDC01025820">
    <property type="protein sequence ID" value="JAS11478.1"/>
    <property type="molecule type" value="Transcribed_RNA"/>
</dbReference>
<organism evidence="8">
    <name type="scientific">Clastoptera arizonana</name>
    <name type="common">Arizona spittle bug</name>
    <dbReference type="NCBI Taxonomy" id="38151"/>
    <lineage>
        <taxon>Eukaryota</taxon>
        <taxon>Metazoa</taxon>
        <taxon>Ecdysozoa</taxon>
        <taxon>Arthropoda</taxon>
        <taxon>Hexapoda</taxon>
        <taxon>Insecta</taxon>
        <taxon>Pterygota</taxon>
        <taxon>Neoptera</taxon>
        <taxon>Paraneoptera</taxon>
        <taxon>Hemiptera</taxon>
        <taxon>Auchenorrhyncha</taxon>
        <taxon>Cercopoidea</taxon>
        <taxon>Clastopteridae</taxon>
        <taxon>Clastoptera</taxon>
    </lineage>
</organism>
<feature type="domain" description="Golgin subfamily A member 7/ERF4" evidence="7">
    <location>
        <begin position="30"/>
        <end position="142"/>
    </location>
</feature>
<evidence type="ECO:0000313" key="8">
    <source>
        <dbReference type="EMBL" id="JAS11478.1"/>
    </source>
</evidence>
<dbReference type="AlphaFoldDB" id="A0A1B6CDJ1"/>
<accession>A0A1B6CDJ1</accession>
<protein>
    <recommendedName>
        <fullName evidence="4">Ras modification protein ERF4</fullName>
    </recommendedName>
</protein>
<gene>
    <name evidence="8" type="ORF">g.16635</name>
    <name evidence="9" type="ORF">g.16636</name>
</gene>
<dbReference type="InterPro" id="IPR051371">
    <property type="entry name" value="Ras_palmitoyltransferase"/>
</dbReference>
<evidence type="ECO:0000256" key="5">
    <source>
        <dbReference type="ARBA" id="ARBA00022824"/>
    </source>
</evidence>
<evidence type="ECO:0000259" key="7">
    <source>
        <dbReference type="Pfam" id="PF10256"/>
    </source>
</evidence>
<dbReference type="InterPro" id="IPR019383">
    <property type="entry name" value="Golgin_A_7/ERF4"/>
</dbReference>
<dbReference type="EMBL" id="GEDC01006493">
    <property type="protein sequence ID" value="JAS30805.1"/>
    <property type="molecule type" value="Transcribed_RNA"/>
</dbReference>